<evidence type="ECO:0000259" key="9">
    <source>
        <dbReference type="PROSITE" id="PS51198"/>
    </source>
</evidence>
<evidence type="ECO:0000313" key="10">
    <source>
        <dbReference type="EMBL" id="CAB4941992.1"/>
    </source>
</evidence>
<keyword evidence="5" id="KW-0413">Isomerase</keyword>
<dbReference type="GO" id="GO:0005524">
    <property type="term" value="F:ATP binding"/>
    <property type="evidence" value="ECO:0007669"/>
    <property type="project" value="UniProtKB-KW"/>
</dbReference>
<evidence type="ECO:0000256" key="3">
    <source>
        <dbReference type="ARBA" id="ARBA00022806"/>
    </source>
</evidence>
<sequence length="912" mass="104486">MWRRDGTVQLMQSTQRIKFECQGCAELAVAEADRLKYIYGERERDSLLLRRQRESTHGRHLNLSRLYWSETEKARKLSGIERKRSALLERIQFRLEEDFLSARLRFDRQADQHLVPLWEFDQLACEFVQKWAVTTLDLKLDDEQAEAVAAVNGNVQVIARAGSGKTRVLVTRAIFLQEHCGVPPSEILILAFNRKAVEEIEKRLEKSLPGARPNAMTFHSLAWNLVHPGEDMLRDDEQNNQMALTREVHEAIKDLEADPARWDHMRVLMLAFFQTNLDDYVAEYEDLADAEYRKYRRGLVSESLNGTYTKSYGEHLIANILFEHGVKFVYEKAYRWANDSPGKYRPDFTIYDDSGRKNVVIEYFGMAGDPTYDEQIVRKRAFWASKSRKFDFVECYPDQINTDQNARAFEQDLLSKLQGFGFSCERLSEEEIWSQVKNRAVTRFEKSMTSFVTRCRGLNLSSSNLKARIERHVPASSVESQFLSLATFAYLSYVDRLPRENKEDFSGLMWRAVETLNSGSGTIVRAEREPIDLGKVKYLLIDEFQDFSEMFLGIARGICSLAPEATVFGVGDDWQAINGFAGSDLRFFQGFGDVFEESREIHMERNYRSAVRIVEVGNGAMEGMDDPGVAHSEEQGKVIQVDLALFEPNKKEKRQHEADAVTPAIARLVRYEVERGMDVTILSRTNTVLTGRGSDDTQIGFSKEHKFLAGVKRCLPTEIASKVHLSTAHKYKGQEQDAIIVLDAQIGRYPLIHQTWEFGRIFGDSLDSIEEAERRLLYVALTRAKRELIIVTDYPGPSPFLAGVDALGIVDELGWEHFPASTDGDTENIEVRLTTSFETKDRNTMVLKPLGYRWNGDSYYWYQEFPSESFDLSQIVEAQFMEWVISADIYDDDDRLVHSLKGAAPLTTNVID</sequence>
<dbReference type="PANTHER" id="PTHR11070:SF2">
    <property type="entry name" value="ATP-DEPENDENT DNA HELICASE SRS2"/>
    <property type="match status" value="1"/>
</dbReference>
<dbReference type="InterPro" id="IPR000212">
    <property type="entry name" value="DNA_helicase_UvrD/REP"/>
</dbReference>
<keyword evidence="3" id="KW-0347">Helicase</keyword>
<comment type="catalytic activity">
    <reaction evidence="8">
        <text>ATP + H2O = ADP + phosphate + H(+)</text>
        <dbReference type="Rhea" id="RHEA:13065"/>
        <dbReference type="ChEBI" id="CHEBI:15377"/>
        <dbReference type="ChEBI" id="CHEBI:15378"/>
        <dbReference type="ChEBI" id="CHEBI:30616"/>
        <dbReference type="ChEBI" id="CHEBI:43474"/>
        <dbReference type="ChEBI" id="CHEBI:456216"/>
        <dbReference type="EC" id="5.6.2.4"/>
    </reaction>
</comment>
<dbReference type="Gene3D" id="3.40.50.300">
    <property type="entry name" value="P-loop containing nucleotide triphosphate hydrolases"/>
    <property type="match status" value="3"/>
</dbReference>
<feature type="domain" description="UvrD-like helicase ATP-binding" evidence="9">
    <location>
        <begin position="138"/>
        <end position="610"/>
    </location>
</feature>
<evidence type="ECO:0000256" key="4">
    <source>
        <dbReference type="ARBA" id="ARBA00022840"/>
    </source>
</evidence>
<dbReference type="Pfam" id="PF00580">
    <property type="entry name" value="UvrD-helicase"/>
    <property type="match status" value="1"/>
</dbReference>
<dbReference type="EMBL" id="CAFBNL010000004">
    <property type="protein sequence ID" value="CAB4941992.1"/>
    <property type="molecule type" value="Genomic_DNA"/>
</dbReference>
<evidence type="ECO:0000256" key="2">
    <source>
        <dbReference type="ARBA" id="ARBA00022801"/>
    </source>
</evidence>
<dbReference type="GO" id="GO:0003677">
    <property type="term" value="F:DNA binding"/>
    <property type="evidence" value="ECO:0007669"/>
    <property type="project" value="InterPro"/>
</dbReference>
<dbReference type="GO" id="GO:0000725">
    <property type="term" value="P:recombinational repair"/>
    <property type="evidence" value="ECO:0007669"/>
    <property type="project" value="TreeGrafter"/>
</dbReference>
<comment type="catalytic activity">
    <reaction evidence="6">
        <text>Couples ATP hydrolysis with the unwinding of duplex DNA by translocating in the 3'-5' direction.</text>
        <dbReference type="EC" id="5.6.2.4"/>
    </reaction>
</comment>
<dbReference type="PROSITE" id="PS51198">
    <property type="entry name" value="UVRD_HELICASE_ATP_BIND"/>
    <property type="match status" value="1"/>
</dbReference>
<dbReference type="EC" id="5.6.2.4" evidence="7"/>
<dbReference type="InterPro" id="IPR027417">
    <property type="entry name" value="P-loop_NTPase"/>
</dbReference>
<dbReference type="InterPro" id="IPR014017">
    <property type="entry name" value="DNA_helicase_UvrD-like_C"/>
</dbReference>
<dbReference type="AlphaFoldDB" id="A0A6J7JIM7"/>
<dbReference type="GO" id="GO:0016787">
    <property type="term" value="F:hydrolase activity"/>
    <property type="evidence" value="ECO:0007669"/>
    <property type="project" value="UniProtKB-KW"/>
</dbReference>
<evidence type="ECO:0000256" key="8">
    <source>
        <dbReference type="ARBA" id="ARBA00048988"/>
    </source>
</evidence>
<gene>
    <name evidence="10" type="ORF">UFOPK3789_00139</name>
</gene>
<name>A0A6J7JIM7_9ZZZZ</name>
<evidence type="ECO:0000256" key="5">
    <source>
        <dbReference type="ARBA" id="ARBA00023235"/>
    </source>
</evidence>
<dbReference type="GO" id="GO:0043138">
    <property type="term" value="F:3'-5' DNA helicase activity"/>
    <property type="evidence" value="ECO:0007669"/>
    <property type="project" value="UniProtKB-EC"/>
</dbReference>
<proteinExistence type="predicted"/>
<keyword evidence="2" id="KW-0378">Hydrolase</keyword>
<organism evidence="10">
    <name type="scientific">freshwater metagenome</name>
    <dbReference type="NCBI Taxonomy" id="449393"/>
    <lineage>
        <taxon>unclassified sequences</taxon>
        <taxon>metagenomes</taxon>
        <taxon>ecological metagenomes</taxon>
    </lineage>
</organism>
<dbReference type="SUPFAM" id="SSF52540">
    <property type="entry name" value="P-loop containing nucleoside triphosphate hydrolases"/>
    <property type="match status" value="1"/>
</dbReference>
<dbReference type="InterPro" id="IPR014016">
    <property type="entry name" value="UvrD-like_ATP-bd"/>
</dbReference>
<accession>A0A6J7JIM7</accession>
<keyword evidence="1" id="KW-0547">Nucleotide-binding</keyword>
<evidence type="ECO:0000256" key="7">
    <source>
        <dbReference type="ARBA" id="ARBA00034808"/>
    </source>
</evidence>
<dbReference type="Pfam" id="PF13361">
    <property type="entry name" value="UvrD_C"/>
    <property type="match status" value="1"/>
</dbReference>
<protein>
    <recommendedName>
        <fullName evidence="7">DNA 3'-5' helicase</fullName>
        <ecNumber evidence="7">5.6.2.4</ecNumber>
    </recommendedName>
</protein>
<evidence type="ECO:0000256" key="6">
    <source>
        <dbReference type="ARBA" id="ARBA00034617"/>
    </source>
</evidence>
<evidence type="ECO:0000256" key="1">
    <source>
        <dbReference type="ARBA" id="ARBA00022741"/>
    </source>
</evidence>
<keyword evidence="4" id="KW-0067">ATP-binding</keyword>
<dbReference type="PANTHER" id="PTHR11070">
    <property type="entry name" value="UVRD / RECB / PCRA DNA HELICASE FAMILY MEMBER"/>
    <property type="match status" value="1"/>
</dbReference>
<reference evidence="10" key="1">
    <citation type="submission" date="2020-05" db="EMBL/GenBank/DDBJ databases">
        <authorList>
            <person name="Chiriac C."/>
            <person name="Salcher M."/>
            <person name="Ghai R."/>
            <person name="Kavagutti S V."/>
        </authorList>
    </citation>
    <scope>NUCLEOTIDE SEQUENCE</scope>
</reference>